<proteinExistence type="predicted"/>
<reference evidence="3 4" key="1">
    <citation type="submission" date="2020-03" db="EMBL/GenBank/DDBJ databases">
        <title>Genomic Encyclopedia of Type Strains, Phase IV (KMG-IV): sequencing the most valuable type-strain genomes for metagenomic binning, comparative biology and taxonomic classification.</title>
        <authorList>
            <person name="Goeker M."/>
        </authorList>
    </citation>
    <scope>NUCLEOTIDE SEQUENCE [LARGE SCALE GENOMIC DNA]</scope>
    <source>
        <strain evidence="3 4">DSM 26613</strain>
    </source>
</reference>
<dbReference type="Proteomes" id="UP000783934">
    <property type="component" value="Unassembled WGS sequence"/>
</dbReference>
<keyword evidence="1" id="KW-0732">Signal</keyword>
<dbReference type="InterPro" id="IPR011042">
    <property type="entry name" value="6-blade_b-propeller_TolB-like"/>
</dbReference>
<dbReference type="Pfam" id="PF07995">
    <property type="entry name" value="GSDH"/>
    <property type="match status" value="1"/>
</dbReference>
<feature type="domain" description="Glucose/Sorbosone dehydrogenase" evidence="2">
    <location>
        <begin position="62"/>
        <end position="391"/>
    </location>
</feature>
<sequence length="403" mass="44356">MYTWMWLISGGIALSSAGLWAQDFNARAPHGSEQQPAFAQQTRAPQIQDQTKLVAEVIAQDLEHPWGMSQLPDGRWLVTERPGRLRLITAAGQVSEPIQGLPVVDARGQGGLLDVVVKPDFTQTRQLWWSYAEPRSSGNNATAVATGYLSADERTVEKVRVIFQQQPAWDSTLHFGSRLVFDSEGRLFVTTGERSVRAARGLAQDLTTHLGKVLYLDPQSGAGMNPPIAANALAEIWSYGHRNIQAAALDQTGQLWTVEHGPRGGDELNQPQRGLNYGWPIISYGTEYTGFDVGKGLTAHEGMEQPVYYWDPVIAPSGMSFYDHDLFTGWRHSLLIGALGGQALVRLVIDNNRVVGEARYLQGWSRIRDVEVAQDGSVMVLTDAKNGALVRLRPDYALGTKKP</sequence>
<feature type="chain" id="PRO_5047308033" evidence="1">
    <location>
        <begin position="22"/>
        <end position="403"/>
    </location>
</feature>
<keyword evidence="4" id="KW-1185">Reference proteome</keyword>
<comment type="caution">
    <text evidence="3">The sequence shown here is derived from an EMBL/GenBank/DDBJ whole genome shotgun (WGS) entry which is preliminary data.</text>
</comment>
<accession>A0ABX0WTM6</accession>
<protein>
    <submittedName>
        <fullName evidence="3">Glucose/arabinose dehydrogenase</fullName>
    </submittedName>
</protein>
<dbReference type="InterPro" id="IPR012938">
    <property type="entry name" value="Glc/Sorbosone_DH"/>
</dbReference>
<organism evidence="3 4">
    <name type="scientific">Paenalcaligenes hominis</name>
    <dbReference type="NCBI Taxonomy" id="643674"/>
    <lineage>
        <taxon>Bacteria</taxon>
        <taxon>Pseudomonadati</taxon>
        <taxon>Pseudomonadota</taxon>
        <taxon>Betaproteobacteria</taxon>
        <taxon>Burkholderiales</taxon>
        <taxon>Alcaligenaceae</taxon>
        <taxon>Paenalcaligenes</taxon>
    </lineage>
</organism>
<dbReference type="EMBL" id="JAATIZ010000005">
    <property type="protein sequence ID" value="NJB66130.1"/>
    <property type="molecule type" value="Genomic_DNA"/>
</dbReference>
<dbReference type="PANTHER" id="PTHR19328">
    <property type="entry name" value="HEDGEHOG-INTERACTING PROTEIN"/>
    <property type="match status" value="1"/>
</dbReference>
<feature type="signal peptide" evidence="1">
    <location>
        <begin position="1"/>
        <end position="21"/>
    </location>
</feature>
<evidence type="ECO:0000256" key="1">
    <source>
        <dbReference type="SAM" id="SignalP"/>
    </source>
</evidence>
<dbReference type="RefSeq" id="WP_167662059.1">
    <property type="nucleotide sequence ID" value="NZ_BMCQ01000007.1"/>
</dbReference>
<evidence type="ECO:0000259" key="2">
    <source>
        <dbReference type="Pfam" id="PF07995"/>
    </source>
</evidence>
<evidence type="ECO:0000313" key="4">
    <source>
        <dbReference type="Proteomes" id="UP000783934"/>
    </source>
</evidence>
<name>A0ABX0WTM6_9BURK</name>
<dbReference type="InterPro" id="IPR011041">
    <property type="entry name" value="Quinoprot_gluc/sorb_DH_b-prop"/>
</dbReference>
<evidence type="ECO:0000313" key="3">
    <source>
        <dbReference type="EMBL" id="NJB66130.1"/>
    </source>
</evidence>
<gene>
    <name evidence="3" type="ORF">GGR41_002392</name>
</gene>
<dbReference type="Gene3D" id="2.120.10.30">
    <property type="entry name" value="TolB, C-terminal domain"/>
    <property type="match status" value="1"/>
</dbReference>
<dbReference type="SUPFAM" id="SSF50952">
    <property type="entry name" value="Soluble quinoprotein glucose dehydrogenase"/>
    <property type="match status" value="1"/>
</dbReference>
<dbReference type="PANTHER" id="PTHR19328:SF75">
    <property type="entry name" value="ALDOSE SUGAR DEHYDROGENASE YLII"/>
    <property type="match status" value="1"/>
</dbReference>